<evidence type="ECO:0000313" key="4">
    <source>
        <dbReference type="Proteomes" id="UP000028013"/>
    </source>
</evidence>
<feature type="signal peptide" evidence="2">
    <location>
        <begin position="1"/>
        <end position="22"/>
    </location>
</feature>
<keyword evidence="1" id="KW-0472">Membrane</keyword>
<feature type="chain" id="PRO_5001744671" evidence="2">
    <location>
        <begin position="23"/>
        <end position="73"/>
    </location>
</feature>
<evidence type="ECO:0000313" key="3">
    <source>
        <dbReference type="EMBL" id="KDS49690.1"/>
    </source>
</evidence>
<protein>
    <submittedName>
        <fullName evidence="3">Putative membrane protein</fullName>
    </submittedName>
</protein>
<gene>
    <name evidence="3" type="ORF">M094_1794</name>
</gene>
<organism evidence="3 4">
    <name type="scientific">Bacteroides uniformis str. 3978 T3 ii</name>
    <dbReference type="NCBI Taxonomy" id="1339349"/>
    <lineage>
        <taxon>Bacteria</taxon>
        <taxon>Pseudomonadati</taxon>
        <taxon>Bacteroidota</taxon>
        <taxon>Bacteroidia</taxon>
        <taxon>Bacteroidales</taxon>
        <taxon>Bacteroidaceae</taxon>
        <taxon>Bacteroides</taxon>
    </lineage>
</organism>
<keyword evidence="2" id="KW-0732">Signal</keyword>
<evidence type="ECO:0000256" key="2">
    <source>
        <dbReference type="SAM" id="SignalP"/>
    </source>
</evidence>
<dbReference type="RefSeq" id="WP_039163094.1">
    <property type="nucleotide sequence ID" value="NZ_JNHN01000175.1"/>
</dbReference>
<dbReference type="EMBL" id="JNHN01000175">
    <property type="protein sequence ID" value="KDS49690.1"/>
    <property type="molecule type" value="Genomic_DNA"/>
</dbReference>
<accession>A0A078S058</accession>
<keyword evidence="1" id="KW-0812">Transmembrane</keyword>
<comment type="caution">
    <text evidence="3">The sequence shown here is derived from an EMBL/GenBank/DDBJ whole genome shotgun (WGS) entry which is preliminary data.</text>
</comment>
<name>A0A078S058_BACUN</name>
<reference evidence="3 4" key="1">
    <citation type="submission" date="2014-04" db="EMBL/GenBank/DDBJ databases">
        <authorList>
            <person name="Sears C."/>
            <person name="Carroll K."/>
            <person name="Sack B.R."/>
            <person name="Qadri F."/>
            <person name="Myers L.L."/>
            <person name="Chung G.-T."/>
            <person name="Escheverria P."/>
            <person name="Fraser C.M."/>
            <person name="Sadzewicz L."/>
            <person name="Shefchek K.A."/>
            <person name="Tallon L."/>
            <person name="Das S.P."/>
            <person name="Daugherty S."/>
            <person name="Mongodin E.F."/>
        </authorList>
    </citation>
    <scope>NUCLEOTIDE SEQUENCE [LARGE SCALE GENOMIC DNA]</scope>
    <source>
        <strain evidence="3 4">3978 T3 ii</strain>
    </source>
</reference>
<proteinExistence type="predicted"/>
<dbReference type="PATRIC" id="fig|1339349.3.peg.2948"/>
<dbReference type="Proteomes" id="UP000028013">
    <property type="component" value="Unassembled WGS sequence"/>
</dbReference>
<feature type="transmembrane region" description="Helical" evidence="1">
    <location>
        <begin position="38"/>
        <end position="55"/>
    </location>
</feature>
<dbReference type="AlphaFoldDB" id="A0A078S058"/>
<keyword evidence="1" id="KW-1133">Transmembrane helix</keyword>
<sequence length="73" mass="8479">MKKIKKSTGLTLALLIYVSATATYFLPRNTEISDTEKYVTVAASYLIVFVLWLGLRKKEALQRKRFEEDNKQH</sequence>
<evidence type="ECO:0000256" key="1">
    <source>
        <dbReference type="SAM" id="Phobius"/>
    </source>
</evidence>